<keyword evidence="4" id="KW-1185">Reference proteome</keyword>
<evidence type="ECO:0000256" key="2">
    <source>
        <dbReference type="SAM" id="MobiDB-lite"/>
    </source>
</evidence>
<feature type="region of interest" description="Disordered" evidence="2">
    <location>
        <begin position="178"/>
        <end position="241"/>
    </location>
</feature>
<feature type="coiled-coil region" evidence="1">
    <location>
        <begin position="390"/>
        <end position="417"/>
    </location>
</feature>
<name>A0A4S2MRP1_9PEZI</name>
<evidence type="ECO:0000256" key="1">
    <source>
        <dbReference type="SAM" id="Coils"/>
    </source>
</evidence>
<proteinExistence type="predicted"/>
<gene>
    <name evidence="3" type="ORF">EX30DRAFT_366325</name>
</gene>
<keyword evidence="1" id="KW-0175">Coiled coil</keyword>
<dbReference type="EMBL" id="ML220147">
    <property type="protein sequence ID" value="TGZ77908.1"/>
    <property type="molecule type" value="Genomic_DNA"/>
</dbReference>
<feature type="region of interest" description="Disordered" evidence="2">
    <location>
        <begin position="19"/>
        <end position="108"/>
    </location>
</feature>
<organism evidence="3 4">
    <name type="scientific">Ascodesmis nigricans</name>
    <dbReference type="NCBI Taxonomy" id="341454"/>
    <lineage>
        <taxon>Eukaryota</taxon>
        <taxon>Fungi</taxon>
        <taxon>Dikarya</taxon>
        <taxon>Ascomycota</taxon>
        <taxon>Pezizomycotina</taxon>
        <taxon>Pezizomycetes</taxon>
        <taxon>Pezizales</taxon>
        <taxon>Ascodesmidaceae</taxon>
        <taxon>Ascodesmis</taxon>
    </lineage>
</organism>
<reference evidence="3 4" key="1">
    <citation type="submission" date="2019-04" db="EMBL/GenBank/DDBJ databases">
        <title>Comparative genomics and transcriptomics to analyze fruiting body development in filamentous ascomycetes.</title>
        <authorList>
            <consortium name="DOE Joint Genome Institute"/>
            <person name="Lutkenhaus R."/>
            <person name="Traeger S."/>
            <person name="Breuer J."/>
            <person name="Kuo A."/>
            <person name="Lipzen A."/>
            <person name="Pangilinan J."/>
            <person name="Dilworth D."/>
            <person name="Sandor L."/>
            <person name="Poggeler S."/>
            <person name="Barry K."/>
            <person name="Grigoriev I.V."/>
            <person name="Nowrousian M."/>
        </authorList>
    </citation>
    <scope>NUCLEOTIDE SEQUENCE [LARGE SCALE GENOMIC DNA]</scope>
    <source>
        <strain evidence="3 4">CBS 389.68</strain>
    </source>
</reference>
<sequence length="548" mass="60153">MAHPPRNNANHNHRGYRFRHANHYHPPDHYSPPRLQHPPNTVPVLLLPPQPPRFNCNQHDNHSTRPMTFGNPPYAPLPPPPPPPPFRSPGFAPPPQHRAPAPQQQQHQNLPYRDVRAVEHGSTRIPANTSQQGTQSLAEMRKKLEDQMKQRALERNAKIKKEEEPENKRMVREGEPMFIDLTGGPMSETEEEGTGGPAKDVQTSQHTGAKGGSEMGQKKGEEGQTTQKHPLPPRPFLHPQRSAHLMEKAVPLTNTPQSPPTTEYPNVLAGTLNSDKTQALTNPIPTSTSPTAKDSNITTTTLPLSPPPPYLLSKPASLPSPTPHQVPAPIPPTVRTASPEPSSQHILETHLINLSLLTTGVIAELESKLLTSSTHSAALETHNTELQSRLEALKTLSQTQSQEIQDLQRKVAEKERELKKGAEWFMKHHHCFLTATGGAGVDLAKAVQAVQEGMVSVNPTAAAPGVEGDGGKRMLMWPPWGAVPGRSATPGLDSSNAGGLGSGPMNIQQEVDAMDLDEGGEVRLDQRLLEDCRKIVEMRERRKRLREN</sequence>
<dbReference type="Proteomes" id="UP000298138">
    <property type="component" value="Unassembled WGS sequence"/>
</dbReference>
<evidence type="ECO:0000313" key="3">
    <source>
        <dbReference type="EMBL" id="TGZ77908.1"/>
    </source>
</evidence>
<feature type="compositionally biased region" description="Polar residues" evidence="2">
    <location>
        <begin position="278"/>
        <end position="297"/>
    </location>
</feature>
<evidence type="ECO:0000313" key="4">
    <source>
        <dbReference type="Proteomes" id="UP000298138"/>
    </source>
</evidence>
<feature type="compositionally biased region" description="Pro residues" evidence="2">
    <location>
        <begin position="73"/>
        <end position="97"/>
    </location>
</feature>
<accession>A0A4S2MRP1</accession>
<feature type="region of interest" description="Disordered" evidence="2">
    <location>
        <begin position="278"/>
        <end position="307"/>
    </location>
</feature>
<feature type="compositionally biased region" description="Low complexity" evidence="2">
    <location>
        <begin position="98"/>
        <end position="108"/>
    </location>
</feature>
<dbReference type="InParanoid" id="A0A4S2MRP1"/>
<dbReference type="AlphaFoldDB" id="A0A4S2MRP1"/>
<protein>
    <submittedName>
        <fullName evidence="3">Uncharacterized protein</fullName>
    </submittedName>
</protein>